<reference evidence="1 2" key="1">
    <citation type="submission" date="2020-12" db="EMBL/GenBank/DDBJ databases">
        <title>Vagococcus allomyrinae sp. nov. and Enterococcus lavae sp. nov., isolated from the larvae of Allomyrina dichotoma.</title>
        <authorList>
            <person name="Lee S.D."/>
        </authorList>
    </citation>
    <scope>NUCLEOTIDE SEQUENCE [LARGE SCALE GENOMIC DNA]</scope>
    <source>
        <strain evidence="1 2">BWM-S5</strain>
    </source>
</reference>
<organism evidence="1 2">
    <name type="scientific">Enterococcus larvae</name>
    <dbReference type="NCBI Taxonomy" id="2794352"/>
    <lineage>
        <taxon>Bacteria</taxon>
        <taxon>Bacillati</taxon>
        <taxon>Bacillota</taxon>
        <taxon>Bacilli</taxon>
        <taxon>Lactobacillales</taxon>
        <taxon>Enterococcaceae</taxon>
        <taxon>Enterococcus</taxon>
    </lineage>
</organism>
<name>A0ABS4CJF4_9ENTE</name>
<comment type="caution">
    <text evidence="1">The sequence shown here is derived from an EMBL/GenBank/DDBJ whole genome shotgun (WGS) entry which is preliminary data.</text>
</comment>
<gene>
    <name evidence="1" type="ORF">I6N96_09875</name>
</gene>
<dbReference type="Proteomes" id="UP000673375">
    <property type="component" value="Unassembled WGS sequence"/>
</dbReference>
<protein>
    <submittedName>
        <fullName evidence="1">Uncharacterized protein</fullName>
    </submittedName>
</protein>
<dbReference type="EMBL" id="JAEDXU010000004">
    <property type="protein sequence ID" value="MBP1046595.1"/>
    <property type="molecule type" value="Genomic_DNA"/>
</dbReference>
<evidence type="ECO:0000313" key="2">
    <source>
        <dbReference type="Proteomes" id="UP000673375"/>
    </source>
</evidence>
<evidence type="ECO:0000313" key="1">
    <source>
        <dbReference type="EMBL" id="MBP1046595.1"/>
    </source>
</evidence>
<accession>A0ABS4CJF4</accession>
<keyword evidence="2" id="KW-1185">Reference proteome</keyword>
<dbReference type="RefSeq" id="WP_209557388.1">
    <property type="nucleotide sequence ID" value="NZ_JAEDXU010000004.1"/>
</dbReference>
<proteinExistence type="predicted"/>
<sequence length="126" mass="15026">MIKEEIRKREEETLRQTLTILTKAFGNYLLEELNDPLIIKDGFVGIASSHLFTKLGIESKYLNKRSFNKVFKYIKSYCKKQGLRVKVINKESKFFYLEVVFIEYRPFTNRVKDHLLLLINRYLLAN</sequence>